<dbReference type="FunFam" id="1.25.40.10:FF:000196">
    <property type="entry name" value="Pentatricopeptide repeat-containing protein At4g14850"/>
    <property type="match status" value="1"/>
</dbReference>
<protein>
    <recommendedName>
        <fullName evidence="6">Pentatricopeptide repeat-containing protein</fullName>
    </recommendedName>
</protein>
<dbReference type="InterPro" id="IPR046848">
    <property type="entry name" value="E_motif"/>
</dbReference>
<gene>
    <name evidence="4" type="ORF">ACJIZ3_014845</name>
</gene>
<dbReference type="PROSITE" id="PS51375">
    <property type="entry name" value="PPR"/>
    <property type="match status" value="6"/>
</dbReference>
<evidence type="ECO:0000256" key="2">
    <source>
        <dbReference type="ARBA" id="ARBA00061659"/>
    </source>
</evidence>
<evidence type="ECO:0000313" key="4">
    <source>
        <dbReference type="EMBL" id="KAL3813577.1"/>
    </source>
</evidence>
<dbReference type="EMBL" id="JBJXBP010000008">
    <property type="protein sequence ID" value="KAL3813577.1"/>
    <property type="molecule type" value="Genomic_DNA"/>
</dbReference>
<name>A0ABD3RN40_9LAMI</name>
<evidence type="ECO:0008006" key="6">
    <source>
        <dbReference type="Google" id="ProtNLM"/>
    </source>
</evidence>
<dbReference type="NCBIfam" id="TIGR00756">
    <property type="entry name" value="PPR"/>
    <property type="match status" value="3"/>
</dbReference>
<evidence type="ECO:0000313" key="5">
    <source>
        <dbReference type="Proteomes" id="UP001634393"/>
    </source>
</evidence>
<accession>A0ABD3RN40</accession>
<dbReference type="Pfam" id="PF01535">
    <property type="entry name" value="PPR"/>
    <property type="match status" value="5"/>
</dbReference>
<dbReference type="AlphaFoldDB" id="A0ABD3RN40"/>
<dbReference type="InterPro" id="IPR011990">
    <property type="entry name" value="TPR-like_helical_dom_sf"/>
</dbReference>
<comment type="caution">
    <text evidence="4">The sequence shown here is derived from an EMBL/GenBank/DDBJ whole genome shotgun (WGS) entry which is preliminary data.</text>
</comment>
<dbReference type="Pfam" id="PF13041">
    <property type="entry name" value="PPR_2"/>
    <property type="match status" value="3"/>
</dbReference>
<dbReference type="InterPro" id="IPR002885">
    <property type="entry name" value="PPR_rpt"/>
</dbReference>
<dbReference type="PANTHER" id="PTHR47926:SF356">
    <property type="entry name" value="(WILD MALAYSIAN BANANA) HYPOTHETICAL PROTEIN"/>
    <property type="match status" value="1"/>
</dbReference>
<sequence length="704" mass="77931">MPPHEASALANLLLQKCKASTSLRRARQLHALLLTSTPTTPSKSPFLHNNILSMYARCGSFHDSHLLFDKMPQRNIVSYNALISAYSRSTHHAHLSFHLFHQLVSESLTPNGSTITSLLQASAGLGNHVIGSSLHSHCVKTGFLNNVCVQTSLLGMYSSCRDLDCAKKAFYLIVNKDDVAWNTVISGYVKNGRLVESLKLFQSMLRNGTIPTQFTYSLVLNACAKLEDYVSGKLVHAHVLVSGAYTDLPLQNALLDMYCSCGDTYAAFHVFLRIVNPDLVSWNSMIGGYSENGDGEKAMNMFVQLRRVSLSKPDEYTFAAVILGTTAFPACNYGKPLHAQAEKTGFGSSIYIGSTLISMYFNNGDSVSSQKIFSSFLRKDAVLWTDMIAGNVRLGESEVAMKFFRGMFQEEYNPDSFALSSAISACADLVTLKQGEMIHCLAVKTGNDSETCVHGSLVDMYAKNGELKAAAYIFSCLPKRDLKCWNSMLTGYGHHGKAEEAFQIYEEMLKDGLTPDHVTFISLLSACSHSGLVNKSRFFWNYMKEIGLKPGHKHYSCMISLLSRAGLWEEAEEMIIESPFANDYLELWRSVLSSCIKNGNVRKGLHFAEKILDLNAEDSAANILVSKLYAAVGRWDDVLETRRTMRKLMVEKDPGLSWIEVGNDVHVFSSGDKSHLQSGEIEVELSKLMGNLTPRVLDDTIGMN</sequence>
<feature type="repeat" description="PPR" evidence="3">
    <location>
        <begin position="177"/>
        <end position="211"/>
    </location>
</feature>
<dbReference type="FunFam" id="1.25.40.10:FF:000694">
    <property type="entry name" value="Pentatricopeptide repeat-containing protein At3g50420"/>
    <property type="match status" value="1"/>
</dbReference>
<feature type="repeat" description="PPR" evidence="3">
    <location>
        <begin position="380"/>
        <end position="414"/>
    </location>
</feature>
<feature type="repeat" description="PPR" evidence="3">
    <location>
        <begin position="278"/>
        <end position="312"/>
    </location>
</feature>
<feature type="repeat" description="PPR" evidence="3">
    <location>
        <begin position="481"/>
        <end position="515"/>
    </location>
</feature>
<dbReference type="Gene3D" id="1.25.40.10">
    <property type="entry name" value="Tetratricopeptide repeat domain"/>
    <property type="match status" value="5"/>
</dbReference>
<dbReference type="FunFam" id="1.25.40.10:FF:000090">
    <property type="entry name" value="Pentatricopeptide repeat-containing protein, chloroplastic"/>
    <property type="match status" value="1"/>
</dbReference>
<reference evidence="4 5" key="1">
    <citation type="submission" date="2024-12" db="EMBL/GenBank/DDBJ databases">
        <title>The unique morphological basis and parallel evolutionary history of personate flowers in Penstemon.</title>
        <authorList>
            <person name="Depatie T.H."/>
            <person name="Wessinger C.A."/>
        </authorList>
    </citation>
    <scope>NUCLEOTIDE SEQUENCE [LARGE SCALE GENOMIC DNA]</scope>
    <source>
        <strain evidence="4">WTNN_2</strain>
        <tissue evidence="4">Leaf</tissue>
    </source>
</reference>
<evidence type="ECO:0000256" key="1">
    <source>
        <dbReference type="ARBA" id="ARBA00022737"/>
    </source>
</evidence>
<dbReference type="InterPro" id="IPR046960">
    <property type="entry name" value="PPR_At4g14850-like_plant"/>
</dbReference>
<feature type="repeat" description="PPR" evidence="3">
    <location>
        <begin position="75"/>
        <end position="110"/>
    </location>
</feature>
<keyword evidence="1" id="KW-0677">Repeat</keyword>
<organism evidence="4 5">
    <name type="scientific">Penstemon smallii</name>
    <dbReference type="NCBI Taxonomy" id="265156"/>
    <lineage>
        <taxon>Eukaryota</taxon>
        <taxon>Viridiplantae</taxon>
        <taxon>Streptophyta</taxon>
        <taxon>Embryophyta</taxon>
        <taxon>Tracheophyta</taxon>
        <taxon>Spermatophyta</taxon>
        <taxon>Magnoliopsida</taxon>
        <taxon>eudicotyledons</taxon>
        <taxon>Gunneridae</taxon>
        <taxon>Pentapetalae</taxon>
        <taxon>asterids</taxon>
        <taxon>lamiids</taxon>
        <taxon>Lamiales</taxon>
        <taxon>Plantaginaceae</taxon>
        <taxon>Cheloneae</taxon>
        <taxon>Penstemon</taxon>
    </lineage>
</organism>
<evidence type="ECO:0000256" key="3">
    <source>
        <dbReference type="PROSITE-ProRule" id="PRU00708"/>
    </source>
</evidence>
<dbReference type="PANTHER" id="PTHR47926">
    <property type="entry name" value="PENTATRICOPEPTIDE REPEAT-CONTAINING PROTEIN"/>
    <property type="match status" value="1"/>
</dbReference>
<comment type="similarity">
    <text evidence="2">Belongs to the PPR family. PCMP-E subfamily.</text>
</comment>
<keyword evidence="5" id="KW-1185">Reference proteome</keyword>
<proteinExistence type="inferred from homology"/>
<dbReference type="Proteomes" id="UP001634393">
    <property type="component" value="Unassembled WGS sequence"/>
</dbReference>
<feature type="repeat" description="PPR" evidence="3">
    <location>
        <begin position="516"/>
        <end position="550"/>
    </location>
</feature>
<dbReference type="Pfam" id="PF20431">
    <property type="entry name" value="E_motif"/>
    <property type="match status" value="1"/>
</dbReference>